<feature type="coiled-coil region" evidence="1">
    <location>
        <begin position="112"/>
        <end position="139"/>
    </location>
</feature>
<keyword evidence="6" id="KW-1185">Reference proteome</keyword>
<dbReference type="Pfam" id="PF23639">
    <property type="entry name" value="DUF7146"/>
    <property type="match status" value="1"/>
</dbReference>
<feature type="domain" description="DUF7146" evidence="4">
    <location>
        <begin position="139"/>
        <end position="255"/>
    </location>
</feature>
<evidence type="ECO:0000313" key="6">
    <source>
        <dbReference type="Proteomes" id="UP000635853"/>
    </source>
</evidence>
<comment type="caution">
    <text evidence="5">The sequence shown here is derived from an EMBL/GenBank/DDBJ whole genome shotgun (WGS) entry which is preliminary data.</text>
</comment>
<proteinExistence type="predicted"/>
<accession>A0ABS1RFH5</accession>
<protein>
    <submittedName>
        <fullName evidence="5">Toprim domain-containing protein</fullName>
    </submittedName>
</protein>
<feature type="domain" description="Toprim" evidence="3">
    <location>
        <begin position="280"/>
        <end position="372"/>
    </location>
</feature>
<keyword evidence="1" id="KW-0175">Coiled coil</keyword>
<feature type="region of interest" description="Disordered" evidence="2">
    <location>
        <begin position="633"/>
        <end position="667"/>
    </location>
</feature>
<sequence>MTPRQTYSIDDIKTMLIARIDELAYRYAPPVQGSYEDKGIYFTLNPGRVDRSVGSFYVHLRGPKAGKWRDHATGQFGDVLDLIALALNTDGKGALREARLILGLQHESHDDRRRREKALAEAKARRAAAELEAREEAERTRKAAVRLWLSGSERISGTPVERYLSDARGIDLQALGRQPRALRYVPSCWYSHTDRKTGEVIEGRFPAMAAIMVDRAGKPVAVHRTWLAIGRDGSWSKAPVPKPKKVLGECGGAYIPIWKGLGPRGGKAVPLSQCPPGSHVYIAEGIEDALSGAMLLPEARFLAAYSLGNMGCVPLPATVSTVTLIADQDAAPEAQHALSQAIQAHRSAGRTVRVWRNQWGGKDLNDALRAAAPERGAHELEPASGWGGHAMTFFLDPSDAAADQPPVVPEEARASTASPAGFGEVFNASRNAQKIRSDAWFYEYGLRRELAQPMWDRLDREARNRVLMRIEGPDGYWRSWDDYVREEARAAAADFPEAWSDLSLDDEPFEAEIARRRKAELDEAQAVLDRPGGGLAEFLGVGATAMTDEINLATLPFAFGGGALRVIGSEALLNGVAERCLADAVARNVLSAASSSRTRRRSSCKGTLIRMPPERLVFWPRYSTRSPLMFQGPRFTAPSHAPRRVAHPRAIQAVPRENSRSAASPLA</sequence>
<dbReference type="RefSeq" id="WP_075783979.1">
    <property type="nucleotide sequence ID" value="NZ_JAESIL010000033.1"/>
</dbReference>
<gene>
    <name evidence="5" type="ORF">JMJ92_09600</name>
</gene>
<dbReference type="EMBL" id="JAESIL010000033">
    <property type="protein sequence ID" value="MBL3578407.1"/>
    <property type="molecule type" value="Genomic_DNA"/>
</dbReference>
<organism evidence="5 6">
    <name type="scientific">Rhodovulum visakhapatnamense</name>
    <dbReference type="NCBI Taxonomy" id="364297"/>
    <lineage>
        <taxon>Bacteria</taxon>
        <taxon>Pseudomonadati</taxon>
        <taxon>Pseudomonadota</taxon>
        <taxon>Alphaproteobacteria</taxon>
        <taxon>Rhodobacterales</taxon>
        <taxon>Paracoccaceae</taxon>
        <taxon>Rhodovulum</taxon>
    </lineage>
</organism>
<dbReference type="InterPro" id="IPR055570">
    <property type="entry name" value="DUF7146"/>
</dbReference>
<evidence type="ECO:0000256" key="1">
    <source>
        <dbReference type="SAM" id="Coils"/>
    </source>
</evidence>
<dbReference type="InterPro" id="IPR006171">
    <property type="entry name" value="TOPRIM_dom"/>
</dbReference>
<evidence type="ECO:0000259" key="3">
    <source>
        <dbReference type="Pfam" id="PF13362"/>
    </source>
</evidence>
<evidence type="ECO:0000313" key="5">
    <source>
        <dbReference type="EMBL" id="MBL3578407.1"/>
    </source>
</evidence>
<evidence type="ECO:0000256" key="2">
    <source>
        <dbReference type="SAM" id="MobiDB-lite"/>
    </source>
</evidence>
<dbReference type="Proteomes" id="UP000635853">
    <property type="component" value="Unassembled WGS sequence"/>
</dbReference>
<name>A0ABS1RFH5_9RHOB</name>
<reference evidence="6" key="1">
    <citation type="submission" date="2021-01" db="EMBL/GenBank/DDBJ databases">
        <title>Draft genomes of Rhodovulum sulfidophilum.</title>
        <authorList>
            <person name="Guzman M.S."/>
        </authorList>
    </citation>
    <scope>NUCLEOTIDE SEQUENCE [LARGE SCALE GENOMIC DNA]</scope>
    <source>
        <strain evidence="6">AB19</strain>
    </source>
</reference>
<dbReference type="Pfam" id="PF13362">
    <property type="entry name" value="Toprim_3"/>
    <property type="match status" value="1"/>
</dbReference>
<evidence type="ECO:0000259" key="4">
    <source>
        <dbReference type="Pfam" id="PF23639"/>
    </source>
</evidence>